<dbReference type="Gene3D" id="3.10.350.10">
    <property type="entry name" value="LysM domain"/>
    <property type="match status" value="1"/>
</dbReference>
<feature type="chain" id="PRO_5042011902" description="LysM domain-containing protein" evidence="1">
    <location>
        <begin position="24"/>
        <end position="350"/>
    </location>
</feature>
<dbReference type="AlphaFoldDB" id="A0AAD4T714"/>
<evidence type="ECO:0000313" key="3">
    <source>
        <dbReference type="EMBL" id="KAI3940080.1"/>
    </source>
</evidence>
<feature type="domain" description="LysM" evidence="2">
    <location>
        <begin position="104"/>
        <end position="151"/>
    </location>
</feature>
<dbReference type="InterPro" id="IPR018392">
    <property type="entry name" value="LysM"/>
</dbReference>
<comment type="caution">
    <text evidence="3">The sequence shown here is derived from an EMBL/GenBank/DDBJ whole genome shotgun (WGS) entry which is preliminary data.</text>
</comment>
<dbReference type="InterPro" id="IPR036779">
    <property type="entry name" value="LysM_dom_sf"/>
</dbReference>
<protein>
    <recommendedName>
        <fullName evidence="2">LysM domain-containing protein</fullName>
    </recommendedName>
</protein>
<evidence type="ECO:0000313" key="4">
    <source>
        <dbReference type="Proteomes" id="UP001202328"/>
    </source>
</evidence>
<gene>
    <name evidence="3" type="ORF">MKW98_030464</name>
</gene>
<organism evidence="3 4">
    <name type="scientific">Papaver atlanticum</name>
    <dbReference type="NCBI Taxonomy" id="357466"/>
    <lineage>
        <taxon>Eukaryota</taxon>
        <taxon>Viridiplantae</taxon>
        <taxon>Streptophyta</taxon>
        <taxon>Embryophyta</taxon>
        <taxon>Tracheophyta</taxon>
        <taxon>Spermatophyta</taxon>
        <taxon>Magnoliopsida</taxon>
        <taxon>Ranunculales</taxon>
        <taxon>Papaveraceae</taxon>
        <taxon>Papaveroideae</taxon>
        <taxon>Papaver</taxon>
    </lineage>
</organism>
<dbReference type="PANTHER" id="PTHR33734">
    <property type="entry name" value="LYSM DOMAIN-CONTAINING GPI-ANCHORED PROTEIN 2"/>
    <property type="match status" value="1"/>
</dbReference>
<keyword evidence="1" id="KW-0732">Signal</keyword>
<dbReference type="EMBL" id="JAJJMB010005266">
    <property type="protein sequence ID" value="KAI3940080.1"/>
    <property type="molecule type" value="Genomic_DNA"/>
</dbReference>
<dbReference type="Pfam" id="PF01476">
    <property type="entry name" value="LysM"/>
    <property type="match status" value="2"/>
</dbReference>
<dbReference type="Proteomes" id="UP001202328">
    <property type="component" value="Unassembled WGS sequence"/>
</dbReference>
<dbReference type="PROSITE" id="PS51782">
    <property type="entry name" value="LYSM"/>
    <property type="match status" value="1"/>
</dbReference>
<dbReference type="PANTHER" id="PTHR33734:SF11">
    <property type="entry name" value="LYSM DOMAIN-CONTAINING GPI-ANCHORED PROTEIN 2"/>
    <property type="match status" value="1"/>
</dbReference>
<accession>A0AAD4T714</accession>
<sequence length="350" mass="38184">MLFSKFLFSILILFTLTLSAVKSQGFKCKTTTKCQSQVGYLPANATTLSQIATQFGVKDFNSLLGANNLPLDTPPSKSVSVNSTIKIPFTCSCNNGKGISDNSPIYNVTSDDFLDRIARDLFSLLITYQEIAAVNNISNPDLIDDGQLLWIPLPCSCDNLDGNQVVHYAHVVVRQNGNGDVETLDMIANELGVTVESILKLNDGNEEPNAETVLDVPLRACKSTVSNTSPDYQLLVPSGTYTLTANNCIKCKCDSKSKSKVFSSNKLHCEPSPPEIKVQNWQKCPSVRCIGSGVEANQPSYALGKRSYIDNTGCNETRCAYTGYDYQSREISASLVNGSICPGEYHYHIL</sequence>
<evidence type="ECO:0000256" key="1">
    <source>
        <dbReference type="SAM" id="SignalP"/>
    </source>
</evidence>
<feature type="signal peptide" evidence="1">
    <location>
        <begin position="1"/>
        <end position="23"/>
    </location>
</feature>
<keyword evidence="4" id="KW-1185">Reference proteome</keyword>
<name>A0AAD4T714_9MAGN</name>
<evidence type="ECO:0000259" key="2">
    <source>
        <dbReference type="PROSITE" id="PS51782"/>
    </source>
</evidence>
<proteinExistence type="predicted"/>
<reference evidence="3" key="1">
    <citation type="submission" date="2022-04" db="EMBL/GenBank/DDBJ databases">
        <title>A functionally conserved STORR gene fusion in Papaver species that diverged 16.8 million years ago.</title>
        <authorList>
            <person name="Catania T."/>
        </authorList>
    </citation>
    <scope>NUCLEOTIDE SEQUENCE</scope>
    <source>
        <strain evidence="3">S-188037</strain>
    </source>
</reference>